<name>B8HAM0_PSECP</name>
<dbReference type="eggNOG" id="COG2890">
    <property type="taxonomic scope" value="Bacteria"/>
</dbReference>
<keyword evidence="3" id="KW-0808">Transferase</keyword>
<organism evidence="7 8">
    <name type="scientific">Pseudarthrobacter chlorophenolicus (strain ATCC 700700 / DSM 12829 / CIP 107037 / JCM 12360 / KCTC 9906 / NCIMB 13794 / A6)</name>
    <name type="common">Arthrobacter chlorophenolicus</name>
    <dbReference type="NCBI Taxonomy" id="452863"/>
    <lineage>
        <taxon>Bacteria</taxon>
        <taxon>Bacillati</taxon>
        <taxon>Actinomycetota</taxon>
        <taxon>Actinomycetes</taxon>
        <taxon>Micrococcales</taxon>
        <taxon>Micrococcaceae</taxon>
        <taxon>Pseudarthrobacter</taxon>
    </lineage>
</organism>
<dbReference type="Pfam" id="PF05175">
    <property type="entry name" value="MTS"/>
    <property type="match status" value="1"/>
</dbReference>
<feature type="domain" description="Methyltransferase small" evidence="6">
    <location>
        <begin position="88"/>
        <end position="174"/>
    </location>
</feature>
<dbReference type="PANTHER" id="PTHR18895:SF74">
    <property type="entry name" value="MTRF1L RELEASE FACTOR GLUTAMINE METHYLTRANSFERASE"/>
    <property type="match status" value="1"/>
</dbReference>
<dbReference type="Gene3D" id="3.40.50.150">
    <property type="entry name" value="Vaccinia Virus protein VP39"/>
    <property type="match status" value="1"/>
</dbReference>
<dbReference type="GO" id="GO:0102559">
    <property type="term" value="F:peptide chain release factor N(5)-glutamine methyltransferase activity"/>
    <property type="evidence" value="ECO:0007669"/>
    <property type="project" value="UniProtKB-EC"/>
</dbReference>
<evidence type="ECO:0000256" key="2">
    <source>
        <dbReference type="ARBA" id="ARBA00022603"/>
    </source>
</evidence>
<evidence type="ECO:0000313" key="8">
    <source>
        <dbReference type="Proteomes" id="UP000002505"/>
    </source>
</evidence>
<keyword evidence="4" id="KW-0949">S-adenosyl-L-methionine</keyword>
<dbReference type="GO" id="GO:0032259">
    <property type="term" value="P:methylation"/>
    <property type="evidence" value="ECO:0007669"/>
    <property type="project" value="UniProtKB-KW"/>
</dbReference>
<keyword evidence="2 7" id="KW-0489">Methyltransferase</keyword>
<evidence type="ECO:0000256" key="4">
    <source>
        <dbReference type="ARBA" id="ARBA00022691"/>
    </source>
</evidence>
<sequence length="281" mass="29388">MADALRAAGCVFAEEEALLLLEHAVSPDELADCVRRRVAGLPLEYILGWAEFDGHRMAVRPGVFVPRRRTELLVRLAAGLMSGEGNLLKGVFPADSTFAGAAAVQGSLRSASFDGVVVDLCCGSGAVGAALARRFPRAELHAVDIDSVAVECARSNVEAVGGHVHTGDLFDALPCSLRSRVHILAVNAPYVPTEAIKTMPPEARVHEPLLSLDGGTDGLDFHRRVAAGAKDWLAPHGCVLIETSEQQAGGTAALMAATGLSVTTVRSEDLDATVVVGSAHK</sequence>
<keyword evidence="8" id="KW-1185">Reference proteome</keyword>
<dbReference type="PANTHER" id="PTHR18895">
    <property type="entry name" value="HEMK METHYLTRANSFERASE"/>
    <property type="match status" value="1"/>
</dbReference>
<evidence type="ECO:0000256" key="5">
    <source>
        <dbReference type="ARBA" id="ARBA00048391"/>
    </source>
</evidence>
<dbReference type="Proteomes" id="UP000002505">
    <property type="component" value="Chromosome"/>
</dbReference>
<reference evidence="7" key="1">
    <citation type="submission" date="2009-01" db="EMBL/GenBank/DDBJ databases">
        <title>Complete sequence of chromosome of Arthrobacter chlorophenolicus A6.</title>
        <authorList>
            <consortium name="US DOE Joint Genome Institute"/>
            <person name="Lucas S."/>
            <person name="Copeland A."/>
            <person name="Lapidus A."/>
            <person name="Glavina del Rio T."/>
            <person name="Tice H."/>
            <person name="Bruce D."/>
            <person name="Goodwin L."/>
            <person name="Pitluck S."/>
            <person name="Goltsman E."/>
            <person name="Clum A."/>
            <person name="Larimer F."/>
            <person name="Land M."/>
            <person name="Hauser L."/>
            <person name="Kyrpides N."/>
            <person name="Mikhailova N."/>
            <person name="Jansson J."/>
            <person name="Richardson P."/>
        </authorList>
    </citation>
    <scope>NUCLEOTIDE SEQUENCE [LARGE SCALE GENOMIC DNA]</scope>
    <source>
        <strain evidence="7">A6</strain>
    </source>
</reference>
<dbReference type="InterPro" id="IPR004556">
    <property type="entry name" value="HemK-like"/>
</dbReference>
<dbReference type="NCBIfam" id="TIGR00536">
    <property type="entry name" value="hemK_fam"/>
    <property type="match status" value="1"/>
</dbReference>
<dbReference type="CDD" id="cd02440">
    <property type="entry name" value="AdoMet_MTases"/>
    <property type="match status" value="1"/>
</dbReference>
<evidence type="ECO:0000313" key="7">
    <source>
        <dbReference type="EMBL" id="ACL38481.1"/>
    </source>
</evidence>
<proteinExistence type="predicted"/>
<comment type="catalytic activity">
    <reaction evidence="5">
        <text>L-glutaminyl-[peptide chain release factor] + S-adenosyl-L-methionine = N(5)-methyl-L-glutaminyl-[peptide chain release factor] + S-adenosyl-L-homocysteine + H(+)</text>
        <dbReference type="Rhea" id="RHEA:42896"/>
        <dbReference type="Rhea" id="RHEA-COMP:10271"/>
        <dbReference type="Rhea" id="RHEA-COMP:10272"/>
        <dbReference type="ChEBI" id="CHEBI:15378"/>
        <dbReference type="ChEBI" id="CHEBI:30011"/>
        <dbReference type="ChEBI" id="CHEBI:57856"/>
        <dbReference type="ChEBI" id="CHEBI:59789"/>
        <dbReference type="ChEBI" id="CHEBI:61891"/>
        <dbReference type="EC" id="2.1.1.297"/>
    </reaction>
</comment>
<gene>
    <name evidence="7" type="ordered locus">Achl_0482</name>
</gene>
<evidence type="ECO:0000256" key="1">
    <source>
        <dbReference type="ARBA" id="ARBA00012771"/>
    </source>
</evidence>
<protein>
    <recommendedName>
        <fullName evidence="1">peptide chain release factor N(5)-glutamine methyltransferase</fullName>
        <ecNumber evidence="1">2.1.1.297</ecNumber>
    </recommendedName>
</protein>
<dbReference type="AlphaFoldDB" id="B8HAM0"/>
<dbReference type="EC" id="2.1.1.297" evidence="1"/>
<evidence type="ECO:0000256" key="3">
    <source>
        <dbReference type="ARBA" id="ARBA00022679"/>
    </source>
</evidence>
<accession>B8HAM0</accession>
<dbReference type="InterPro" id="IPR029063">
    <property type="entry name" value="SAM-dependent_MTases_sf"/>
</dbReference>
<dbReference type="HOGENOM" id="CLU_018398_4_2_11"/>
<dbReference type="KEGG" id="ach:Achl_0482"/>
<evidence type="ECO:0000259" key="6">
    <source>
        <dbReference type="Pfam" id="PF05175"/>
    </source>
</evidence>
<dbReference type="InterPro" id="IPR050320">
    <property type="entry name" value="N5-glutamine_MTase"/>
</dbReference>
<dbReference type="STRING" id="452863.Achl_0482"/>
<dbReference type="InterPro" id="IPR007848">
    <property type="entry name" value="Small_mtfrase_dom"/>
</dbReference>
<dbReference type="SUPFAM" id="SSF53335">
    <property type="entry name" value="S-adenosyl-L-methionine-dependent methyltransferases"/>
    <property type="match status" value="1"/>
</dbReference>
<dbReference type="EMBL" id="CP001341">
    <property type="protein sequence ID" value="ACL38481.1"/>
    <property type="molecule type" value="Genomic_DNA"/>
</dbReference>